<dbReference type="Pfam" id="PF22516">
    <property type="entry name" value="PreP_C"/>
    <property type="match status" value="1"/>
</dbReference>
<accession>A0A0V0XTB9</accession>
<sequence length="67" mass="7384">LPDAKGYSSLLRHLLGVTDEEREIRREEILSTSLKDFKEFADVVETVKDKGVVVVVASPQDVAAANE</sequence>
<dbReference type="GO" id="GO:0008233">
    <property type="term" value="F:peptidase activity"/>
    <property type="evidence" value="ECO:0007669"/>
    <property type="project" value="UniProtKB-KW"/>
</dbReference>
<proteinExistence type="predicted"/>
<feature type="non-terminal residue" evidence="2">
    <location>
        <position position="1"/>
    </location>
</feature>
<feature type="domain" description="Presequence protease mitochondrial-type C-terminal" evidence="1">
    <location>
        <begin position="1"/>
        <end position="58"/>
    </location>
</feature>
<dbReference type="AlphaFoldDB" id="A0A0V0XTB9"/>
<gene>
    <name evidence="2" type="primary">PREP2</name>
    <name evidence="2" type="ORF">T12_7159</name>
</gene>
<dbReference type="GO" id="GO:0006508">
    <property type="term" value="P:proteolysis"/>
    <property type="evidence" value="ECO:0007669"/>
    <property type="project" value="UniProtKB-KW"/>
</dbReference>
<protein>
    <submittedName>
        <fullName evidence="2">Presequence protease 2, chloroplastic/mitochondrial</fullName>
    </submittedName>
</protein>
<name>A0A0V0XTB9_9BILA</name>
<reference evidence="2 3" key="1">
    <citation type="submission" date="2015-01" db="EMBL/GenBank/DDBJ databases">
        <title>Evolution of Trichinella species and genotypes.</title>
        <authorList>
            <person name="Korhonen P.K."/>
            <person name="Edoardo P."/>
            <person name="Giuseppe L.R."/>
            <person name="Gasser R.B."/>
        </authorList>
    </citation>
    <scope>NUCLEOTIDE SEQUENCE [LARGE SCALE GENOMIC DNA]</scope>
    <source>
        <strain evidence="2">ISS2496</strain>
    </source>
</reference>
<dbReference type="Proteomes" id="UP000054783">
    <property type="component" value="Unassembled WGS sequence"/>
</dbReference>
<comment type="caution">
    <text evidence="2">The sequence shown here is derived from an EMBL/GenBank/DDBJ whole genome shotgun (WGS) entry which is preliminary data.</text>
</comment>
<evidence type="ECO:0000313" key="3">
    <source>
        <dbReference type="Proteomes" id="UP000054783"/>
    </source>
</evidence>
<dbReference type="STRING" id="990121.A0A0V0XTB9"/>
<evidence type="ECO:0000259" key="1">
    <source>
        <dbReference type="Pfam" id="PF22516"/>
    </source>
</evidence>
<evidence type="ECO:0000313" key="2">
    <source>
        <dbReference type="EMBL" id="KRX91254.1"/>
    </source>
</evidence>
<keyword evidence="2" id="KW-0378">Hydrolase</keyword>
<dbReference type="Gene3D" id="3.30.830.10">
    <property type="entry name" value="Metalloenzyme, LuxS/M16 peptidase-like"/>
    <property type="match status" value="1"/>
</dbReference>
<keyword evidence="3" id="KW-1185">Reference proteome</keyword>
<dbReference type="EMBL" id="JYDQ01004640">
    <property type="protein sequence ID" value="KRX91254.1"/>
    <property type="molecule type" value="Genomic_DNA"/>
</dbReference>
<feature type="non-terminal residue" evidence="2">
    <location>
        <position position="67"/>
    </location>
</feature>
<keyword evidence="2" id="KW-0645">Protease</keyword>
<dbReference type="InterPro" id="IPR055130">
    <property type="entry name" value="PreP_C"/>
</dbReference>
<organism evidence="2 3">
    <name type="scientific">Trichinella patagoniensis</name>
    <dbReference type="NCBI Taxonomy" id="990121"/>
    <lineage>
        <taxon>Eukaryota</taxon>
        <taxon>Metazoa</taxon>
        <taxon>Ecdysozoa</taxon>
        <taxon>Nematoda</taxon>
        <taxon>Enoplea</taxon>
        <taxon>Dorylaimia</taxon>
        <taxon>Trichinellida</taxon>
        <taxon>Trichinellidae</taxon>
        <taxon>Trichinella</taxon>
    </lineage>
</organism>